<dbReference type="Gene3D" id="4.10.60.10">
    <property type="entry name" value="Zinc finger, CCHC-type"/>
    <property type="match status" value="1"/>
</dbReference>
<keyword evidence="4" id="KW-1185">Reference proteome</keyword>
<feature type="domain" description="CCHC-type" evidence="2">
    <location>
        <begin position="26"/>
        <end position="41"/>
    </location>
</feature>
<dbReference type="SMART" id="SM00343">
    <property type="entry name" value="ZnF_C2HC"/>
    <property type="match status" value="1"/>
</dbReference>
<dbReference type="InterPro" id="IPR001878">
    <property type="entry name" value="Znf_CCHC"/>
</dbReference>
<keyword evidence="1" id="KW-0479">Metal-binding</keyword>
<keyword evidence="3" id="KW-0695">RNA-directed DNA polymerase</keyword>
<dbReference type="InterPro" id="IPR036875">
    <property type="entry name" value="Znf_CCHC_sf"/>
</dbReference>
<comment type="caution">
    <text evidence="3">The sequence shown here is derived from an EMBL/GenBank/DDBJ whole genome shotgun (WGS) entry which is preliminary data.</text>
</comment>
<dbReference type="Pfam" id="PF00098">
    <property type="entry name" value="zf-CCHC"/>
    <property type="match status" value="1"/>
</dbReference>
<dbReference type="EMBL" id="BQNB010014403">
    <property type="protein sequence ID" value="GJT27732.1"/>
    <property type="molecule type" value="Genomic_DNA"/>
</dbReference>
<dbReference type="GO" id="GO:0003964">
    <property type="term" value="F:RNA-directed DNA polymerase activity"/>
    <property type="evidence" value="ECO:0007669"/>
    <property type="project" value="UniProtKB-KW"/>
</dbReference>
<keyword evidence="3" id="KW-0548">Nucleotidyltransferase</keyword>
<keyword evidence="3" id="KW-0808">Transferase</keyword>
<reference evidence="3" key="2">
    <citation type="submission" date="2022-01" db="EMBL/GenBank/DDBJ databases">
        <authorList>
            <person name="Yamashiro T."/>
            <person name="Shiraishi A."/>
            <person name="Satake H."/>
            <person name="Nakayama K."/>
        </authorList>
    </citation>
    <scope>NUCLEOTIDE SEQUENCE</scope>
</reference>
<keyword evidence="1" id="KW-0863">Zinc-finger</keyword>
<evidence type="ECO:0000313" key="3">
    <source>
        <dbReference type="EMBL" id="GJT27732.1"/>
    </source>
</evidence>
<protein>
    <submittedName>
        <fullName evidence="3">Reverse transcriptase domain-containing protein</fullName>
    </submittedName>
</protein>
<dbReference type="SUPFAM" id="SSF57756">
    <property type="entry name" value="Retrovirus zinc finger-like domains"/>
    <property type="match status" value="1"/>
</dbReference>
<evidence type="ECO:0000256" key="1">
    <source>
        <dbReference type="PROSITE-ProRule" id="PRU00047"/>
    </source>
</evidence>
<accession>A0ABQ5CMU5</accession>
<dbReference type="Proteomes" id="UP001151760">
    <property type="component" value="Unassembled WGS sequence"/>
</dbReference>
<evidence type="ECO:0000313" key="4">
    <source>
        <dbReference type="Proteomes" id="UP001151760"/>
    </source>
</evidence>
<reference evidence="3" key="1">
    <citation type="journal article" date="2022" name="Int. J. Mol. Sci.">
        <title>Draft Genome of Tanacetum Coccineum: Genomic Comparison of Closely Related Tanacetum-Family Plants.</title>
        <authorList>
            <person name="Yamashiro T."/>
            <person name="Shiraishi A."/>
            <person name="Nakayama K."/>
            <person name="Satake H."/>
        </authorList>
    </citation>
    <scope>NUCLEOTIDE SEQUENCE</scope>
</reference>
<evidence type="ECO:0000259" key="2">
    <source>
        <dbReference type="PROSITE" id="PS50158"/>
    </source>
</evidence>
<name>A0ABQ5CMU5_9ASTR</name>
<dbReference type="PROSITE" id="PS50158">
    <property type="entry name" value="ZF_CCHC"/>
    <property type="match status" value="1"/>
</dbReference>
<keyword evidence="1" id="KW-0862">Zinc</keyword>
<organism evidence="3 4">
    <name type="scientific">Tanacetum coccineum</name>
    <dbReference type="NCBI Taxonomy" id="301880"/>
    <lineage>
        <taxon>Eukaryota</taxon>
        <taxon>Viridiplantae</taxon>
        <taxon>Streptophyta</taxon>
        <taxon>Embryophyta</taxon>
        <taxon>Tracheophyta</taxon>
        <taxon>Spermatophyta</taxon>
        <taxon>Magnoliopsida</taxon>
        <taxon>eudicotyledons</taxon>
        <taxon>Gunneridae</taxon>
        <taxon>Pentapetalae</taxon>
        <taxon>asterids</taxon>
        <taxon>campanulids</taxon>
        <taxon>Asterales</taxon>
        <taxon>Asteraceae</taxon>
        <taxon>Asteroideae</taxon>
        <taxon>Anthemideae</taxon>
        <taxon>Anthemidinae</taxon>
        <taxon>Tanacetum</taxon>
    </lineage>
</organism>
<gene>
    <name evidence="3" type="ORF">Tco_0908007</name>
</gene>
<sequence>MTRDCKATFAATTQGDPMAQLRTVTCFECGRQGHFKKDCPKLKKQSRGKKAANSKACGRAYALGGGERNQDSNVVTGTFLLNNRYASMLLIREWIGYQSTICDEKVIRIHYDNKVLMIHGDGSDKRSKSKLGIISCTQMQKYIQKGCYVFFAQITNKKDNDKPKEKRLEDVPILRDFPEVFPEDLPGLPPTQEA</sequence>
<proteinExistence type="predicted"/>